<sequence length="195" mass="21513">MANKTLVEILGYDPFDYYGLQNSRRDIAYLLFGGGVYESADCAALLLRSWSRRGAPIFWVLVAGLLFNASATLSAIKAYSSGIDVIDDYFRKPAEFVGLIAFYVAVALAKCAYFYGTMIITLAVYPTHTTMRRLIRAATALGALGFISFLVVMCHFSKLTLDQYVIYTETKDGEAVMDRMNTVVIPFAASVAESQ</sequence>
<feature type="transmembrane region" description="Helical" evidence="1">
    <location>
        <begin position="59"/>
        <end position="80"/>
    </location>
</feature>
<dbReference type="Proteomes" id="UP000673691">
    <property type="component" value="Unassembled WGS sequence"/>
</dbReference>
<accession>A0A8H7ZMI4</accession>
<evidence type="ECO:0000313" key="3">
    <source>
        <dbReference type="Proteomes" id="UP000673691"/>
    </source>
</evidence>
<feature type="transmembrane region" description="Helical" evidence="1">
    <location>
        <begin position="100"/>
        <end position="125"/>
    </location>
</feature>
<feature type="non-terminal residue" evidence="2">
    <location>
        <position position="195"/>
    </location>
</feature>
<dbReference type="EMBL" id="JAEFCI010012758">
    <property type="protein sequence ID" value="KAG5455809.1"/>
    <property type="molecule type" value="Genomic_DNA"/>
</dbReference>
<keyword evidence="3" id="KW-1185">Reference proteome</keyword>
<gene>
    <name evidence="2" type="ORF">BJ554DRAFT_4639</name>
</gene>
<protein>
    <submittedName>
        <fullName evidence="2">Uncharacterized protein</fullName>
    </submittedName>
</protein>
<evidence type="ECO:0000313" key="2">
    <source>
        <dbReference type="EMBL" id="KAG5455809.1"/>
    </source>
</evidence>
<comment type="caution">
    <text evidence="2">The sequence shown here is derived from an EMBL/GenBank/DDBJ whole genome shotgun (WGS) entry which is preliminary data.</text>
</comment>
<feature type="transmembrane region" description="Helical" evidence="1">
    <location>
        <begin position="137"/>
        <end position="158"/>
    </location>
</feature>
<evidence type="ECO:0000256" key="1">
    <source>
        <dbReference type="SAM" id="Phobius"/>
    </source>
</evidence>
<keyword evidence="1" id="KW-0472">Membrane</keyword>
<name>A0A8H7ZMI4_9FUNG</name>
<keyword evidence="1" id="KW-0812">Transmembrane</keyword>
<dbReference type="AlphaFoldDB" id="A0A8H7ZMI4"/>
<reference evidence="2 3" key="1">
    <citation type="journal article" name="Sci. Rep.">
        <title>Genome-scale phylogenetic analyses confirm Olpidium as the closest living zoosporic fungus to the non-flagellated, terrestrial fungi.</title>
        <authorList>
            <person name="Chang Y."/>
            <person name="Rochon D."/>
            <person name="Sekimoto S."/>
            <person name="Wang Y."/>
            <person name="Chovatia M."/>
            <person name="Sandor L."/>
            <person name="Salamov A."/>
            <person name="Grigoriev I.V."/>
            <person name="Stajich J.E."/>
            <person name="Spatafora J.W."/>
        </authorList>
    </citation>
    <scope>NUCLEOTIDE SEQUENCE [LARGE SCALE GENOMIC DNA]</scope>
    <source>
        <strain evidence="2">S191</strain>
    </source>
</reference>
<proteinExistence type="predicted"/>
<keyword evidence="1" id="KW-1133">Transmembrane helix</keyword>
<organism evidence="2 3">
    <name type="scientific">Olpidium bornovanus</name>
    <dbReference type="NCBI Taxonomy" id="278681"/>
    <lineage>
        <taxon>Eukaryota</taxon>
        <taxon>Fungi</taxon>
        <taxon>Fungi incertae sedis</taxon>
        <taxon>Olpidiomycota</taxon>
        <taxon>Olpidiomycotina</taxon>
        <taxon>Olpidiomycetes</taxon>
        <taxon>Olpidiales</taxon>
        <taxon>Olpidiaceae</taxon>
        <taxon>Olpidium</taxon>
    </lineage>
</organism>